<dbReference type="InterPro" id="IPR050951">
    <property type="entry name" value="Retrovirus_Pol_polyprotein"/>
</dbReference>
<dbReference type="InterPro" id="IPR036397">
    <property type="entry name" value="RNaseH_sf"/>
</dbReference>
<organism evidence="3 4">
    <name type="scientific">Mytilus coruscus</name>
    <name type="common">Sea mussel</name>
    <dbReference type="NCBI Taxonomy" id="42192"/>
    <lineage>
        <taxon>Eukaryota</taxon>
        <taxon>Metazoa</taxon>
        <taxon>Spiralia</taxon>
        <taxon>Lophotrochozoa</taxon>
        <taxon>Mollusca</taxon>
        <taxon>Bivalvia</taxon>
        <taxon>Autobranchia</taxon>
        <taxon>Pteriomorphia</taxon>
        <taxon>Mytilida</taxon>
        <taxon>Mytiloidea</taxon>
        <taxon>Mytilidae</taxon>
        <taxon>Mytilinae</taxon>
        <taxon>Mytilus</taxon>
    </lineage>
</organism>
<proteinExistence type="predicted"/>
<dbReference type="InterPro" id="IPR001584">
    <property type="entry name" value="Integrase_cat-core"/>
</dbReference>
<dbReference type="CDD" id="cd01647">
    <property type="entry name" value="RT_LTR"/>
    <property type="match status" value="1"/>
</dbReference>
<name>A0A6J8AH08_MYTCO</name>
<dbReference type="GO" id="GO:0003676">
    <property type="term" value="F:nucleic acid binding"/>
    <property type="evidence" value="ECO:0007669"/>
    <property type="project" value="InterPro"/>
</dbReference>
<dbReference type="Gene3D" id="3.30.70.270">
    <property type="match status" value="3"/>
</dbReference>
<evidence type="ECO:0000313" key="4">
    <source>
        <dbReference type="Proteomes" id="UP000507470"/>
    </source>
</evidence>
<dbReference type="AlphaFoldDB" id="A0A6J8AH08"/>
<accession>A0A6J8AH08</accession>
<dbReference type="GO" id="GO:0015074">
    <property type="term" value="P:DNA integration"/>
    <property type="evidence" value="ECO:0007669"/>
    <property type="project" value="InterPro"/>
</dbReference>
<dbReference type="InterPro" id="IPR012337">
    <property type="entry name" value="RNaseH-like_sf"/>
</dbReference>
<dbReference type="OrthoDB" id="116078at2759"/>
<dbReference type="InterPro" id="IPR041577">
    <property type="entry name" value="RT_RNaseH_2"/>
</dbReference>
<dbReference type="PROSITE" id="PS50994">
    <property type="entry name" value="INTEGRASE"/>
    <property type="match status" value="1"/>
</dbReference>
<feature type="domain" description="Integrase catalytic" evidence="2">
    <location>
        <begin position="431"/>
        <end position="495"/>
    </location>
</feature>
<dbReference type="SUPFAM" id="SSF56672">
    <property type="entry name" value="DNA/RNA polymerases"/>
    <property type="match status" value="1"/>
</dbReference>
<dbReference type="EMBL" id="CACVKT020001442">
    <property type="protein sequence ID" value="CAC5368091.1"/>
    <property type="molecule type" value="Genomic_DNA"/>
</dbReference>
<keyword evidence="4" id="KW-1185">Reference proteome</keyword>
<dbReference type="InterPro" id="IPR043128">
    <property type="entry name" value="Rev_trsase/Diguanyl_cyclase"/>
</dbReference>
<gene>
    <name evidence="3" type="ORF">MCOR_7756</name>
</gene>
<evidence type="ECO:0000259" key="2">
    <source>
        <dbReference type="PROSITE" id="PS50994"/>
    </source>
</evidence>
<reference evidence="3 4" key="1">
    <citation type="submission" date="2020-06" db="EMBL/GenBank/DDBJ databases">
        <authorList>
            <person name="Li R."/>
            <person name="Bekaert M."/>
        </authorList>
    </citation>
    <scope>NUCLEOTIDE SEQUENCE [LARGE SCALE GENOMIC DNA]</scope>
    <source>
        <strain evidence="4">wild</strain>
    </source>
</reference>
<dbReference type="Proteomes" id="UP000507470">
    <property type="component" value="Unassembled WGS sequence"/>
</dbReference>
<evidence type="ECO:0000313" key="3">
    <source>
        <dbReference type="EMBL" id="CAC5368091.1"/>
    </source>
</evidence>
<dbReference type="Gene3D" id="3.10.10.10">
    <property type="entry name" value="HIV Type 1 Reverse Transcriptase, subunit A, domain 1"/>
    <property type="match status" value="1"/>
</dbReference>
<dbReference type="PANTHER" id="PTHR37984">
    <property type="entry name" value="PROTEIN CBG26694"/>
    <property type="match status" value="1"/>
</dbReference>
<dbReference type="PANTHER" id="PTHR37984:SF5">
    <property type="entry name" value="PROTEIN NYNRIN-LIKE"/>
    <property type="match status" value="1"/>
</dbReference>
<dbReference type="Gene3D" id="1.10.340.70">
    <property type="match status" value="1"/>
</dbReference>
<dbReference type="InterPro" id="IPR043502">
    <property type="entry name" value="DNA/RNA_pol_sf"/>
</dbReference>
<dbReference type="Pfam" id="PF17919">
    <property type="entry name" value="RT_RNaseH_2"/>
    <property type="match status" value="1"/>
</dbReference>
<dbReference type="FunFam" id="3.30.70.270:FF:000020">
    <property type="entry name" value="Transposon Tf2-6 polyprotein-like Protein"/>
    <property type="match status" value="1"/>
</dbReference>
<keyword evidence="1" id="KW-0511">Multifunctional enzyme</keyword>
<dbReference type="InterPro" id="IPR041588">
    <property type="entry name" value="Integrase_H2C2"/>
</dbReference>
<protein>
    <recommendedName>
        <fullName evidence="2">Integrase catalytic domain-containing protein</fullName>
    </recommendedName>
</protein>
<dbReference type="Gene3D" id="3.30.420.10">
    <property type="entry name" value="Ribonuclease H-like superfamily/Ribonuclease H"/>
    <property type="match status" value="1"/>
</dbReference>
<dbReference type="SUPFAM" id="SSF53098">
    <property type="entry name" value="Ribonuclease H-like"/>
    <property type="match status" value="1"/>
</dbReference>
<evidence type="ECO:0000256" key="1">
    <source>
        <dbReference type="ARBA" id="ARBA00023268"/>
    </source>
</evidence>
<sequence>MRDLKQNNTGWKQGGALQPFPFRCYACDELGQRAFECPTYPHYQYHRPRSEIIVNGAVTDEVPDSLEVGLVEPTDDFKRTDKTLVGYWQVEVEVKDCPKTEFATRKGLFQFQVMPFGLYNAPATFERLMETVLAGKPFDEMLTNIGLVFERLSAANLKLKPRKCKLFAQQVEYLGHIVAENGISTDPKKIDVKNWPEPTTVSELRSFIAFCSYYRRFIENFGNVAKLLHSLAQKGKIFAWTDECQWSFDKLKRLLTSTPVLVHQDFKQHIILNTDVSEYSIGAVLSQIQNGHEKVIAFASRSLTKNTETSHGDVEDNLSMKDAQKADSDIQEVKTWLETGSKPSFEEISGKSYAVQYLYCTPKQRRKVLHFCHDTKTYGHLGDKKTLSKIRQHLYRPDMQNDVRQYIAGCEICWKLKHPIKKKQAPMQLIKTGVPMQRIATDILGELPETENGNKYTLVVSDYFTKWTEVFPMANMEAQTVAKIIVEEVVTRFGI</sequence>
<dbReference type="Pfam" id="PF17921">
    <property type="entry name" value="Integrase_H2C2"/>
    <property type="match status" value="1"/>
</dbReference>